<evidence type="ECO:0000256" key="2">
    <source>
        <dbReference type="ARBA" id="ARBA00023186"/>
    </source>
</evidence>
<evidence type="ECO:0000313" key="5">
    <source>
        <dbReference type="Proteomes" id="UP000466307"/>
    </source>
</evidence>
<dbReference type="PIRSF" id="PIRSF009467">
    <property type="entry name" value="Ureas_acces_UreF"/>
    <property type="match status" value="1"/>
</dbReference>
<evidence type="ECO:0000256" key="1">
    <source>
        <dbReference type="ARBA" id="ARBA00022988"/>
    </source>
</evidence>
<accession>A0A7K3LN66</accession>
<keyword evidence="5" id="KW-1185">Reference proteome</keyword>
<name>A0A7K3LN66_9ACTN</name>
<dbReference type="PANTHER" id="PTHR33620:SF1">
    <property type="entry name" value="UREASE ACCESSORY PROTEIN F"/>
    <property type="match status" value="1"/>
</dbReference>
<dbReference type="InterPro" id="IPR038277">
    <property type="entry name" value="UreF_sf"/>
</dbReference>
<comment type="caution">
    <text evidence="4">The sequence shown here is derived from an EMBL/GenBank/DDBJ whole genome shotgun (WGS) entry which is preliminary data.</text>
</comment>
<dbReference type="Gene3D" id="1.10.4190.10">
    <property type="entry name" value="Urease accessory protein UreF"/>
    <property type="match status" value="1"/>
</dbReference>
<dbReference type="GO" id="GO:0016151">
    <property type="term" value="F:nickel cation binding"/>
    <property type="evidence" value="ECO:0007669"/>
    <property type="project" value="InterPro"/>
</dbReference>
<dbReference type="Proteomes" id="UP000466307">
    <property type="component" value="Unassembled WGS sequence"/>
</dbReference>
<keyword evidence="2" id="KW-0143">Chaperone</keyword>
<dbReference type="InterPro" id="IPR002639">
    <property type="entry name" value="UreF"/>
</dbReference>
<dbReference type="PANTHER" id="PTHR33620">
    <property type="entry name" value="UREASE ACCESSORY PROTEIN F"/>
    <property type="match status" value="1"/>
</dbReference>
<feature type="region of interest" description="Disordered" evidence="3">
    <location>
        <begin position="1"/>
        <end position="22"/>
    </location>
</feature>
<dbReference type="AlphaFoldDB" id="A0A7K3LN66"/>
<keyword evidence="1" id="KW-0996">Nickel insertion</keyword>
<gene>
    <name evidence="4" type="ORF">GYA93_05295</name>
</gene>
<dbReference type="EMBL" id="JAADZU010000011">
    <property type="protein sequence ID" value="NDK88997.1"/>
    <property type="molecule type" value="Genomic_DNA"/>
</dbReference>
<dbReference type="Pfam" id="PF01730">
    <property type="entry name" value="UreF"/>
    <property type="match status" value="1"/>
</dbReference>
<evidence type="ECO:0000313" key="4">
    <source>
        <dbReference type="EMBL" id="NDK88997.1"/>
    </source>
</evidence>
<reference evidence="4 5" key="1">
    <citation type="submission" date="2020-01" db="EMBL/GenBank/DDBJ databases">
        <title>Investigation of new actinobacteria for the biodesulphurisation of diesel fuel.</title>
        <authorList>
            <person name="Athi Narayanan S.M."/>
        </authorList>
    </citation>
    <scope>NUCLEOTIDE SEQUENCE [LARGE SCALE GENOMIC DNA]</scope>
    <source>
        <strain evidence="4 5">213E</strain>
    </source>
</reference>
<organism evidence="4 5">
    <name type="scientific">Gordonia desulfuricans</name>
    <dbReference type="NCBI Taxonomy" id="89051"/>
    <lineage>
        <taxon>Bacteria</taxon>
        <taxon>Bacillati</taxon>
        <taxon>Actinomycetota</taxon>
        <taxon>Actinomycetes</taxon>
        <taxon>Mycobacteriales</taxon>
        <taxon>Gordoniaceae</taxon>
        <taxon>Gordonia</taxon>
    </lineage>
</organism>
<evidence type="ECO:0000256" key="3">
    <source>
        <dbReference type="SAM" id="MobiDB-lite"/>
    </source>
</evidence>
<proteinExistence type="predicted"/>
<sequence length="233" mass="23636">MSPSPNPLGPPEPAGPAGPLPPSSPLAMMLALADSRLPVGGHVHSGGVEQAVTDGVIRTAADLADFLYRRLTTSGLVSASIAAAVADGTLEVGSAQLETDARTPSPAARKASLAQGRGMARLARRMWPDADWSAHSPATHLPVISGSVGAASGLSGFHTALVVGYTTVSGSATAGQRLLALDPADVAIMITDLGPECEQVAAQAAVGLADLSDPVLDVFAERHERRPMPLFAS</sequence>
<protein>
    <submittedName>
        <fullName evidence="4">Urease accessory protein UreF</fullName>
    </submittedName>
</protein>